<evidence type="ECO:0000313" key="2">
    <source>
        <dbReference type="EMBL" id="TCD71784.1"/>
    </source>
</evidence>
<organism evidence="2 3">
    <name type="scientific">Steccherinum ochraceum</name>
    <dbReference type="NCBI Taxonomy" id="92696"/>
    <lineage>
        <taxon>Eukaryota</taxon>
        <taxon>Fungi</taxon>
        <taxon>Dikarya</taxon>
        <taxon>Basidiomycota</taxon>
        <taxon>Agaricomycotina</taxon>
        <taxon>Agaricomycetes</taxon>
        <taxon>Polyporales</taxon>
        <taxon>Steccherinaceae</taxon>
        <taxon>Steccherinum</taxon>
    </lineage>
</organism>
<feature type="compositionally biased region" description="Polar residues" evidence="1">
    <location>
        <begin position="331"/>
        <end position="341"/>
    </location>
</feature>
<proteinExistence type="predicted"/>
<comment type="caution">
    <text evidence="2">The sequence shown here is derived from an EMBL/GenBank/DDBJ whole genome shotgun (WGS) entry which is preliminary data.</text>
</comment>
<sequence length="341" mass="37781">MHPHPVNNSSMTTHTLAHSAQFRSAVVKVIEDREITTHSLSHDAYSLVDAYALQGIPPCQFAGIAKPIDVMKVLRAMLEASKICGSTRYVAAAIILMCRGKNGTNENTQDGEDEARIKKNLTALARIWAVSLLWPFYINGYLYSSLESSSGESSPMLGGIEDGKSNSLRDEVLARHGFRCIVTGFRDYGAVNKLDGGCGKPDKYSDLAAVHILHRSVLHAEDVPTAIPPVAADVFEYFAHLPTESVDELLATIDTAENVFMVHPEWYTRFHRLDWCFVPIGMDFDNLDDVAEHDSRPQRYKVEWLSKHFHRPGAEAQAVSDEVAFEDHDSSASTPEVPSPK</sequence>
<dbReference type="AlphaFoldDB" id="A0A4R0S484"/>
<dbReference type="STRING" id="92696.A0A4R0S484"/>
<evidence type="ECO:0000313" key="3">
    <source>
        <dbReference type="Proteomes" id="UP000292702"/>
    </source>
</evidence>
<name>A0A4R0S484_9APHY</name>
<protein>
    <recommendedName>
        <fullName evidence="4">HNH nuclease domain-containing protein</fullName>
    </recommendedName>
</protein>
<feature type="region of interest" description="Disordered" evidence="1">
    <location>
        <begin position="320"/>
        <end position="341"/>
    </location>
</feature>
<accession>A0A4R0S484</accession>
<keyword evidence="3" id="KW-1185">Reference proteome</keyword>
<gene>
    <name evidence="2" type="ORF">EIP91_003127</name>
</gene>
<dbReference type="EMBL" id="RWJN01000002">
    <property type="protein sequence ID" value="TCD71784.1"/>
    <property type="molecule type" value="Genomic_DNA"/>
</dbReference>
<dbReference type="Proteomes" id="UP000292702">
    <property type="component" value="Unassembled WGS sequence"/>
</dbReference>
<evidence type="ECO:0000256" key="1">
    <source>
        <dbReference type="SAM" id="MobiDB-lite"/>
    </source>
</evidence>
<evidence type="ECO:0008006" key="4">
    <source>
        <dbReference type="Google" id="ProtNLM"/>
    </source>
</evidence>
<reference evidence="2 3" key="1">
    <citation type="submission" date="2018-11" db="EMBL/GenBank/DDBJ databases">
        <title>Genome assembly of Steccherinum ochraceum LE-BIN_3174, the white-rot fungus of the Steccherinaceae family (The Residual Polyporoid clade, Polyporales, Basidiomycota).</title>
        <authorList>
            <person name="Fedorova T.V."/>
            <person name="Glazunova O.A."/>
            <person name="Landesman E.O."/>
            <person name="Moiseenko K.V."/>
            <person name="Psurtseva N.V."/>
            <person name="Savinova O.S."/>
            <person name="Shakhova N.V."/>
            <person name="Tyazhelova T.V."/>
            <person name="Vasina D.V."/>
        </authorList>
    </citation>
    <scope>NUCLEOTIDE SEQUENCE [LARGE SCALE GENOMIC DNA]</scope>
    <source>
        <strain evidence="2 3">LE-BIN_3174</strain>
    </source>
</reference>